<comment type="caution">
    <text evidence="2">The sequence shown here is derived from an EMBL/GenBank/DDBJ whole genome shotgun (WGS) entry which is preliminary data.</text>
</comment>
<gene>
    <name evidence="2" type="ORF">KC729_10775</name>
</gene>
<reference evidence="2" key="1">
    <citation type="submission" date="2020-04" db="EMBL/GenBank/DDBJ databases">
        <authorList>
            <person name="Zhang T."/>
        </authorList>
    </citation>
    <scope>NUCLEOTIDE SEQUENCE</scope>
    <source>
        <strain evidence="2">HKST-UBA01</strain>
    </source>
</reference>
<dbReference type="Proteomes" id="UP000697710">
    <property type="component" value="Unassembled WGS sequence"/>
</dbReference>
<feature type="non-terminal residue" evidence="2">
    <location>
        <position position="1"/>
    </location>
</feature>
<dbReference type="EMBL" id="JAGQHR010000313">
    <property type="protein sequence ID" value="MCA9728158.1"/>
    <property type="molecule type" value="Genomic_DNA"/>
</dbReference>
<organism evidence="2 3">
    <name type="scientific">Eiseniibacteriota bacterium</name>
    <dbReference type="NCBI Taxonomy" id="2212470"/>
    <lineage>
        <taxon>Bacteria</taxon>
        <taxon>Candidatus Eiseniibacteriota</taxon>
    </lineage>
</organism>
<reference evidence="2" key="2">
    <citation type="journal article" date="2021" name="Microbiome">
        <title>Successional dynamics and alternative stable states in a saline activated sludge microbial community over 9 years.</title>
        <authorList>
            <person name="Wang Y."/>
            <person name="Ye J."/>
            <person name="Ju F."/>
            <person name="Liu L."/>
            <person name="Boyd J.A."/>
            <person name="Deng Y."/>
            <person name="Parks D.H."/>
            <person name="Jiang X."/>
            <person name="Yin X."/>
            <person name="Woodcroft B.J."/>
            <person name="Tyson G.W."/>
            <person name="Hugenholtz P."/>
            <person name="Polz M.F."/>
            <person name="Zhang T."/>
        </authorList>
    </citation>
    <scope>NUCLEOTIDE SEQUENCE</scope>
    <source>
        <strain evidence="2">HKST-UBA01</strain>
    </source>
</reference>
<evidence type="ECO:0000313" key="2">
    <source>
        <dbReference type="EMBL" id="MCA9728158.1"/>
    </source>
</evidence>
<evidence type="ECO:0000256" key="1">
    <source>
        <dbReference type="SAM" id="MobiDB-lite"/>
    </source>
</evidence>
<name>A0A956RPH6_UNCEI</name>
<accession>A0A956RPH6</accession>
<evidence type="ECO:0000313" key="3">
    <source>
        <dbReference type="Proteomes" id="UP000697710"/>
    </source>
</evidence>
<sequence length="260" mass="29199">ILLAQRTVLDTRSLTWTTCPLPSGVHLNGFKPPLALSPSRHSFVRYGSDDENRPVLCVMHIPSGSAYVVPIDRRIMRYNSWEELDATWVDHYWEWKNLGPDTDAGEPTAVQPPDGEPPAAQPPTGEPPAAQPTAAEPDAALDERLVVREHVVPLPYHGSVWREPYSSYREYRVLPVDPAMLDVVIGFLRDDLSATPAPEENGGGSFAFRIGEQLVHVAYYDDHVGLWMDHGVDAELVEEIARRFDELLATGRYDEMFREE</sequence>
<proteinExistence type="predicted"/>
<feature type="compositionally biased region" description="Pro residues" evidence="1">
    <location>
        <begin position="114"/>
        <end position="130"/>
    </location>
</feature>
<feature type="region of interest" description="Disordered" evidence="1">
    <location>
        <begin position="100"/>
        <end position="135"/>
    </location>
</feature>
<dbReference type="AlphaFoldDB" id="A0A956RPH6"/>
<protein>
    <submittedName>
        <fullName evidence="2">Uncharacterized protein</fullName>
    </submittedName>
</protein>